<reference evidence="2 3" key="1">
    <citation type="journal article" date="2016" name="Int. J. Syst. Evol. Microbiol.">
        <title>Labrenzia salina sp. nov., isolated from the rhizosphere of the halophyte Arthrocnemum macrostachyum.</title>
        <authorList>
            <person name="Camacho M."/>
            <person name="Redondo-Gomez S."/>
            <person name="Rodriguez-Llorente I."/>
            <person name="Rohde M."/>
            <person name="Sproer C."/>
            <person name="Schumann P."/>
            <person name="Klenk H.P."/>
            <person name="Montero-Calasanz M.D.C."/>
        </authorList>
    </citation>
    <scope>NUCLEOTIDE SEQUENCE [LARGE SCALE GENOMIC DNA]</scope>
    <source>
        <strain evidence="2 3">DSM 29163</strain>
    </source>
</reference>
<dbReference type="PANTHER" id="PTHR46142">
    <property type="match status" value="1"/>
</dbReference>
<evidence type="ECO:0000313" key="2">
    <source>
        <dbReference type="EMBL" id="MCX2722182.1"/>
    </source>
</evidence>
<gene>
    <name evidence="2" type="ORF">ON753_07145</name>
</gene>
<feature type="domain" description="VOC" evidence="1">
    <location>
        <begin position="5"/>
        <end position="123"/>
    </location>
</feature>
<evidence type="ECO:0000313" key="3">
    <source>
        <dbReference type="Proteomes" id="UP001300261"/>
    </source>
</evidence>
<dbReference type="InterPro" id="IPR004360">
    <property type="entry name" value="Glyas_Fos-R_dOase_dom"/>
</dbReference>
<keyword evidence="3" id="KW-1185">Reference proteome</keyword>
<evidence type="ECO:0000259" key="1">
    <source>
        <dbReference type="PROSITE" id="PS51819"/>
    </source>
</evidence>
<dbReference type="InterPro" id="IPR029068">
    <property type="entry name" value="Glyas_Bleomycin-R_OHBP_Dase"/>
</dbReference>
<dbReference type="PANTHER" id="PTHR46142:SF3">
    <property type="entry name" value="F18B13.24 PROTEIN"/>
    <property type="match status" value="1"/>
</dbReference>
<comment type="caution">
    <text evidence="2">The sequence shown here is derived from an EMBL/GenBank/DDBJ whole genome shotgun (WGS) entry which is preliminary data.</text>
</comment>
<sequence>MKIDKLDHVNIRTTQLDVLIAWYEDVLGLKAGPRPDFPFPGAWLYADGAAVVHLVGIDEAPATGTEEKLKLEHFAFTASGAEDFENFLHEHGEQYRRTVQPGTGTVSINVWDPDGNHIHVDFPAAG</sequence>
<dbReference type="EMBL" id="JAPEVI010000003">
    <property type="protein sequence ID" value="MCX2722182.1"/>
    <property type="molecule type" value="Genomic_DNA"/>
</dbReference>
<dbReference type="PROSITE" id="PS51819">
    <property type="entry name" value="VOC"/>
    <property type="match status" value="1"/>
</dbReference>
<dbReference type="Gene3D" id="3.10.180.10">
    <property type="entry name" value="2,3-Dihydroxybiphenyl 1,2-Dioxygenase, domain 1"/>
    <property type="match status" value="1"/>
</dbReference>
<proteinExistence type="predicted"/>
<dbReference type="Proteomes" id="UP001300261">
    <property type="component" value="Unassembled WGS sequence"/>
</dbReference>
<dbReference type="InterPro" id="IPR037523">
    <property type="entry name" value="VOC_core"/>
</dbReference>
<accession>A0ABT3QZ27</accession>
<protein>
    <submittedName>
        <fullName evidence="2">VOC family protein</fullName>
    </submittedName>
</protein>
<name>A0ABT3QZ27_9HYPH</name>
<dbReference type="SUPFAM" id="SSF54593">
    <property type="entry name" value="Glyoxalase/Bleomycin resistance protein/Dihydroxybiphenyl dioxygenase"/>
    <property type="match status" value="1"/>
</dbReference>
<dbReference type="Pfam" id="PF00903">
    <property type="entry name" value="Glyoxalase"/>
    <property type="match status" value="1"/>
</dbReference>
<dbReference type="RefSeq" id="WP_265961878.1">
    <property type="nucleotide sequence ID" value="NZ_JAPEVI010000003.1"/>
</dbReference>
<organism evidence="2 3">
    <name type="scientific">Roseibium salinum</name>
    <dbReference type="NCBI Taxonomy" id="1604349"/>
    <lineage>
        <taxon>Bacteria</taxon>
        <taxon>Pseudomonadati</taxon>
        <taxon>Pseudomonadota</taxon>
        <taxon>Alphaproteobacteria</taxon>
        <taxon>Hyphomicrobiales</taxon>
        <taxon>Stappiaceae</taxon>
        <taxon>Roseibium</taxon>
    </lineage>
</organism>